<dbReference type="FunFam" id="1.20.1250.20:FF:000053">
    <property type="entry name" value="Nitrate transporter 2.1"/>
    <property type="match status" value="1"/>
</dbReference>
<feature type="transmembrane region" description="Helical" evidence="8">
    <location>
        <begin position="67"/>
        <end position="89"/>
    </location>
</feature>
<dbReference type="EMBL" id="JBCGBO010000025">
    <property type="protein sequence ID" value="KAK9175794.1"/>
    <property type="molecule type" value="Genomic_DNA"/>
</dbReference>
<accession>A0AAP0LMJ7</accession>
<evidence type="ECO:0000313" key="11">
    <source>
        <dbReference type="Proteomes" id="UP001428341"/>
    </source>
</evidence>
<evidence type="ECO:0000256" key="2">
    <source>
        <dbReference type="ARBA" id="ARBA00008432"/>
    </source>
</evidence>
<evidence type="ECO:0000256" key="3">
    <source>
        <dbReference type="ARBA" id="ARBA00022692"/>
    </source>
</evidence>
<evidence type="ECO:0000256" key="4">
    <source>
        <dbReference type="ARBA" id="ARBA00022989"/>
    </source>
</evidence>
<dbReference type="InterPro" id="IPR036259">
    <property type="entry name" value="MFS_trans_sf"/>
</dbReference>
<dbReference type="InterPro" id="IPR020846">
    <property type="entry name" value="MFS_dom"/>
</dbReference>
<keyword evidence="5" id="KW-0534">Nitrate assimilation</keyword>
<organism evidence="10 11">
    <name type="scientific">Citrus x changshan-huyou</name>
    <dbReference type="NCBI Taxonomy" id="2935761"/>
    <lineage>
        <taxon>Eukaryota</taxon>
        <taxon>Viridiplantae</taxon>
        <taxon>Streptophyta</taxon>
        <taxon>Embryophyta</taxon>
        <taxon>Tracheophyta</taxon>
        <taxon>Spermatophyta</taxon>
        <taxon>Magnoliopsida</taxon>
        <taxon>eudicotyledons</taxon>
        <taxon>Gunneridae</taxon>
        <taxon>Pentapetalae</taxon>
        <taxon>rosids</taxon>
        <taxon>malvids</taxon>
        <taxon>Sapindales</taxon>
        <taxon>Rutaceae</taxon>
        <taxon>Aurantioideae</taxon>
        <taxon>Citrus</taxon>
    </lineage>
</organism>
<dbReference type="PROSITE" id="PS50850">
    <property type="entry name" value="MFS"/>
    <property type="match status" value="1"/>
</dbReference>
<feature type="compositionally biased region" description="Basic and acidic residues" evidence="7">
    <location>
        <begin position="496"/>
        <end position="514"/>
    </location>
</feature>
<evidence type="ECO:0000256" key="7">
    <source>
        <dbReference type="SAM" id="MobiDB-lite"/>
    </source>
</evidence>
<reference evidence="10 11" key="1">
    <citation type="submission" date="2024-05" db="EMBL/GenBank/DDBJ databases">
        <title>Haplotype-resolved chromosome-level genome assembly of Huyou (Citrus changshanensis).</title>
        <authorList>
            <person name="Miao C."/>
            <person name="Chen W."/>
            <person name="Wu Y."/>
            <person name="Wang L."/>
            <person name="Zhao S."/>
            <person name="Grierson D."/>
            <person name="Xu C."/>
            <person name="Chen K."/>
        </authorList>
    </citation>
    <scope>NUCLEOTIDE SEQUENCE [LARGE SCALE GENOMIC DNA]</scope>
    <source>
        <strain evidence="10">01-14</strain>
        <tissue evidence="10">Leaf</tissue>
    </source>
</reference>
<dbReference type="GO" id="GO:0042128">
    <property type="term" value="P:nitrate assimilation"/>
    <property type="evidence" value="ECO:0007669"/>
    <property type="project" value="UniProtKB-KW"/>
</dbReference>
<dbReference type="InterPro" id="IPR044772">
    <property type="entry name" value="NO3_transporter"/>
</dbReference>
<evidence type="ECO:0000256" key="8">
    <source>
        <dbReference type="SAM" id="Phobius"/>
    </source>
</evidence>
<keyword evidence="4 8" id="KW-1133">Transmembrane helix</keyword>
<evidence type="ECO:0000256" key="6">
    <source>
        <dbReference type="ARBA" id="ARBA00023136"/>
    </source>
</evidence>
<feature type="transmembrane region" description="Helical" evidence="8">
    <location>
        <begin position="410"/>
        <end position="430"/>
    </location>
</feature>
<dbReference type="Pfam" id="PF07690">
    <property type="entry name" value="MFS_1"/>
    <property type="match status" value="1"/>
</dbReference>
<dbReference type="GO" id="GO:0016020">
    <property type="term" value="C:membrane"/>
    <property type="evidence" value="ECO:0007669"/>
    <property type="project" value="UniProtKB-SubCell"/>
</dbReference>
<dbReference type="CDD" id="cd17341">
    <property type="entry name" value="MFS_NRT2_like"/>
    <property type="match status" value="1"/>
</dbReference>
<dbReference type="SUPFAM" id="SSF103473">
    <property type="entry name" value="MFS general substrate transporter"/>
    <property type="match status" value="1"/>
</dbReference>
<comment type="caution">
    <text evidence="10">The sequence shown here is derived from an EMBL/GenBank/DDBJ whole genome shotgun (WGS) entry which is preliminary data.</text>
</comment>
<evidence type="ECO:0000256" key="1">
    <source>
        <dbReference type="ARBA" id="ARBA00004141"/>
    </source>
</evidence>
<evidence type="ECO:0000259" key="9">
    <source>
        <dbReference type="PROSITE" id="PS50850"/>
    </source>
</evidence>
<comment type="subcellular location">
    <subcellularLocation>
        <location evidence="1">Membrane</location>
        <topology evidence="1">Multi-pass membrane protein</topology>
    </subcellularLocation>
</comment>
<keyword evidence="6 8" id="KW-0472">Membrane</keyword>
<feature type="transmembrane region" description="Helical" evidence="8">
    <location>
        <begin position="352"/>
        <end position="371"/>
    </location>
</feature>
<feature type="transmembrane region" description="Helical" evidence="8">
    <location>
        <begin position="314"/>
        <end position="331"/>
    </location>
</feature>
<gene>
    <name evidence="10" type="ORF">WN944_027803</name>
</gene>
<feature type="transmembrane region" description="Helical" evidence="8">
    <location>
        <begin position="129"/>
        <end position="148"/>
    </location>
</feature>
<name>A0AAP0LMJ7_9ROSI</name>
<dbReference type="Proteomes" id="UP001428341">
    <property type="component" value="Unassembled WGS sequence"/>
</dbReference>
<feature type="transmembrane region" description="Helical" evidence="8">
    <location>
        <begin position="226"/>
        <end position="245"/>
    </location>
</feature>
<feature type="transmembrane region" description="Helical" evidence="8">
    <location>
        <begin position="282"/>
        <end position="302"/>
    </location>
</feature>
<dbReference type="InterPro" id="IPR011701">
    <property type="entry name" value="MFS"/>
</dbReference>
<sequence length="535" mass="57974">MAQNEGSLGSSMHGVIGREQTFALEVVSPSVPTDTTVKFDLPVDSEHRAKAFKVFSFAKPHMRTFHLAWVSFFTCFISTFAAAPLVPIIRDNLNLTKTDVGNAGVASVSGSIFSRLIMGAVCDLIGPRYGTSFLLLLSAPAVFCMSFVSDAQGYIAARFMIGFCLATFVSCQYWTTIMFNGKILGLVNGCAGGWGDMGGGVTQLLMPLVFEVIKLAGATPFTAWRIAFFIPGWLHVIMGILVLTLGQDLPDGNLGALQKKGNVNKDKFSKVFWYGIKNYRTWVFFVLYGFSMGIELTTNNIISEFMYDRFNLKLHTAGTIAATFGMANIFARPFGGYASDVAGRLFGMRGRLWTLWIFQTLGGVFCVWLGRAESLPIAVVAMVLFSMGTQAACGATFGIVPFVSRRSLGILSGLTGAGGNFGSGLTQLAFFSNSKFSTATGISLMGALTVACTLPVALIHFPQWGSMLLPPSKDPQRSNEEYYYSSEWTEEEKLKGMHEGSLKFAENSKSERGKRVNNNIASAPTPPTSTPVHAV</sequence>
<feature type="transmembrane region" description="Helical" evidence="8">
    <location>
        <begin position="442"/>
        <end position="461"/>
    </location>
</feature>
<feature type="transmembrane region" description="Helical" evidence="8">
    <location>
        <begin position="186"/>
        <end position="206"/>
    </location>
</feature>
<dbReference type="AlphaFoldDB" id="A0AAP0LMJ7"/>
<dbReference type="FunFam" id="1.20.1250.20:FF:000048">
    <property type="entry name" value="High affinity nitrate transporter"/>
    <property type="match status" value="1"/>
</dbReference>
<keyword evidence="11" id="KW-1185">Reference proteome</keyword>
<feature type="transmembrane region" description="Helical" evidence="8">
    <location>
        <begin position="377"/>
        <end position="403"/>
    </location>
</feature>
<protein>
    <recommendedName>
        <fullName evidence="9">Major facilitator superfamily (MFS) profile domain-containing protein</fullName>
    </recommendedName>
</protein>
<evidence type="ECO:0000256" key="5">
    <source>
        <dbReference type="ARBA" id="ARBA00023063"/>
    </source>
</evidence>
<comment type="similarity">
    <text evidence="2">Belongs to the major facilitator superfamily. Nitrate/nitrite porter (TC 2.A.1.8) family.</text>
</comment>
<feature type="transmembrane region" description="Helical" evidence="8">
    <location>
        <begin position="154"/>
        <end position="174"/>
    </location>
</feature>
<dbReference type="Gene3D" id="1.20.1250.20">
    <property type="entry name" value="MFS general substrate transporter like domains"/>
    <property type="match status" value="2"/>
</dbReference>
<dbReference type="PANTHER" id="PTHR23515">
    <property type="entry name" value="HIGH-AFFINITY NITRATE TRANSPORTER 2.3"/>
    <property type="match status" value="1"/>
</dbReference>
<dbReference type="GO" id="GO:0015112">
    <property type="term" value="F:nitrate transmembrane transporter activity"/>
    <property type="evidence" value="ECO:0007669"/>
    <property type="project" value="InterPro"/>
</dbReference>
<keyword evidence="3 8" id="KW-0812">Transmembrane</keyword>
<evidence type="ECO:0000313" key="10">
    <source>
        <dbReference type="EMBL" id="KAK9175794.1"/>
    </source>
</evidence>
<proteinExistence type="inferred from homology"/>
<feature type="region of interest" description="Disordered" evidence="7">
    <location>
        <begin position="496"/>
        <end position="535"/>
    </location>
</feature>
<feature type="domain" description="Major facilitator superfamily (MFS) profile" evidence="9">
    <location>
        <begin position="64"/>
        <end position="458"/>
    </location>
</feature>